<evidence type="ECO:0000256" key="3">
    <source>
        <dbReference type="ARBA" id="ARBA00022692"/>
    </source>
</evidence>
<comment type="subcellular location">
    <subcellularLocation>
        <location evidence="1">Membrane</location>
        <topology evidence="1">Multi-pass membrane protein</topology>
    </subcellularLocation>
</comment>
<proteinExistence type="predicted"/>
<keyword evidence="9" id="KW-1185">Reference proteome</keyword>
<dbReference type="PANTHER" id="PTHR43385">
    <property type="entry name" value="RIBOFLAVIN TRANSPORTER RIBJ"/>
    <property type="match status" value="1"/>
</dbReference>
<feature type="compositionally biased region" description="Polar residues" evidence="6">
    <location>
        <begin position="246"/>
        <end position="255"/>
    </location>
</feature>
<feature type="transmembrane region" description="Helical" evidence="7">
    <location>
        <begin position="118"/>
        <end position="139"/>
    </location>
</feature>
<evidence type="ECO:0000313" key="9">
    <source>
        <dbReference type="Proteomes" id="UP000015354"/>
    </source>
</evidence>
<dbReference type="InterPro" id="IPR036259">
    <property type="entry name" value="MFS_trans_sf"/>
</dbReference>
<organism evidence="8 9">
    <name type="scientific">Strigomonas culicis</name>
    <dbReference type="NCBI Taxonomy" id="28005"/>
    <lineage>
        <taxon>Eukaryota</taxon>
        <taxon>Discoba</taxon>
        <taxon>Euglenozoa</taxon>
        <taxon>Kinetoplastea</taxon>
        <taxon>Metakinetoplastina</taxon>
        <taxon>Trypanosomatida</taxon>
        <taxon>Trypanosomatidae</taxon>
        <taxon>Strigomonadinae</taxon>
        <taxon>Strigomonas</taxon>
    </lineage>
</organism>
<dbReference type="InterPro" id="IPR011701">
    <property type="entry name" value="MFS"/>
</dbReference>
<dbReference type="GO" id="GO:0022857">
    <property type="term" value="F:transmembrane transporter activity"/>
    <property type="evidence" value="ECO:0007669"/>
    <property type="project" value="InterPro"/>
</dbReference>
<sequence length="519" mass="55352">MTSVYRRFRNLTKRPLDHWLGWFVAVSGALMQMMTYGIDNSFSTFSSSMQNDATLGFPSSTAVSFGNSVSLGLSPVFGILAGFLVDRVPPRAMMLISTALLFLGCWLASSFAKSAVEVTFSYCLLASISSAFMLSPGAAATGSWFQRALGLAQGITFSGGGIGSAWISPILGTWVEAYGWRKTFRLMSCLCAIGLFASIFSCRRHNPDEASDDEAAAAGDAEADSLSGSNEKLATPKEGLPEDKANSTAPEDSGNATIEGVYKGFFTPEAELLAILKVRRLRPAEYARAVLTRAFLANFFMFAIYGWAFYSLIYMTVPYVSSMGSAGTAYAGVTPISTSKASSVYTFWGAFQIIGSVLVGGLASFTADEFAYCACCVVGAVSTALLSVCRNYASFAATYSIVGFCSAGVFAVMPALIARSFYGPNLGFFMGGVFVAGCLGGFSAPPIQAQLAAHYNGNYTYGCVFTSVCFTAPGILCYTLLWQNKQNAIARWWRRRTQAAAPQARGADSSAEPFADPKH</sequence>
<evidence type="ECO:0000256" key="4">
    <source>
        <dbReference type="ARBA" id="ARBA00022989"/>
    </source>
</evidence>
<evidence type="ECO:0000256" key="5">
    <source>
        <dbReference type="ARBA" id="ARBA00023136"/>
    </source>
</evidence>
<dbReference type="InterPro" id="IPR052983">
    <property type="entry name" value="MFS_Riboflavin_Transporter"/>
</dbReference>
<dbReference type="SUPFAM" id="SSF103473">
    <property type="entry name" value="MFS general substrate transporter"/>
    <property type="match status" value="1"/>
</dbReference>
<dbReference type="Pfam" id="PF07690">
    <property type="entry name" value="MFS_1"/>
    <property type="match status" value="1"/>
</dbReference>
<feature type="region of interest" description="Disordered" evidence="6">
    <location>
        <begin position="211"/>
        <end position="255"/>
    </location>
</feature>
<feature type="transmembrane region" description="Helical" evidence="7">
    <location>
        <begin position="370"/>
        <end position="393"/>
    </location>
</feature>
<gene>
    <name evidence="8" type="ORF">STCU_08209</name>
</gene>
<keyword evidence="3 7" id="KW-0812">Transmembrane</keyword>
<dbReference type="AlphaFoldDB" id="S9U1A5"/>
<dbReference type="OrthoDB" id="2213137at2759"/>
<keyword evidence="4 7" id="KW-1133">Transmembrane helix</keyword>
<feature type="transmembrane region" description="Helical" evidence="7">
    <location>
        <begin position="151"/>
        <end position="171"/>
    </location>
</feature>
<comment type="caution">
    <text evidence="8">The sequence shown here is derived from an EMBL/GenBank/DDBJ whole genome shotgun (WGS) entry which is preliminary data.</text>
</comment>
<feature type="transmembrane region" description="Helical" evidence="7">
    <location>
        <begin position="425"/>
        <end position="447"/>
    </location>
</feature>
<dbReference type="GO" id="GO:0016020">
    <property type="term" value="C:membrane"/>
    <property type="evidence" value="ECO:0007669"/>
    <property type="project" value="UniProtKB-SubCell"/>
</dbReference>
<feature type="transmembrane region" description="Helical" evidence="7">
    <location>
        <begin position="290"/>
        <end position="313"/>
    </location>
</feature>
<evidence type="ECO:0000256" key="7">
    <source>
        <dbReference type="SAM" id="Phobius"/>
    </source>
</evidence>
<feature type="transmembrane region" description="Helical" evidence="7">
    <location>
        <begin position="399"/>
        <end position="418"/>
    </location>
</feature>
<feature type="transmembrane region" description="Helical" evidence="7">
    <location>
        <begin position="459"/>
        <end position="481"/>
    </location>
</feature>
<feature type="transmembrane region" description="Helical" evidence="7">
    <location>
        <begin position="20"/>
        <end position="38"/>
    </location>
</feature>
<feature type="compositionally biased region" description="Low complexity" evidence="6">
    <location>
        <begin position="216"/>
        <end position="229"/>
    </location>
</feature>
<evidence type="ECO:0000256" key="2">
    <source>
        <dbReference type="ARBA" id="ARBA00022448"/>
    </source>
</evidence>
<evidence type="ECO:0000256" key="1">
    <source>
        <dbReference type="ARBA" id="ARBA00004141"/>
    </source>
</evidence>
<dbReference type="PANTHER" id="PTHR43385:SF1">
    <property type="entry name" value="RIBOFLAVIN TRANSPORTER RIBJ"/>
    <property type="match status" value="1"/>
</dbReference>
<evidence type="ECO:0000313" key="8">
    <source>
        <dbReference type="EMBL" id="EPY22604.1"/>
    </source>
</evidence>
<name>S9U1A5_9TRYP</name>
<protein>
    <submittedName>
        <fullName evidence="8">MFS transporter, MCP family, solute carrier family 16 (Monocarboxylic acid transporters), member 14</fullName>
    </submittedName>
</protein>
<feature type="compositionally biased region" description="Low complexity" evidence="6">
    <location>
        <begin position="500"/>
        <end position="511"/>
    </location>
</feature>
<evidence type="ECO:0000256" key="6">
    <source>
        <dbReference type="SAM" id="MobiDB-lite"/>
    </source>
</evidence>
<dbReference type="Proteomes" id="UP000015354">
    <property type="component" value="Unassembled WGS sequence"/>
</dbReference>
<feature type="region of interest" description="Disordered" evidence="6">
    <location>
        <begin position="500"/>
        <end position="519"/>
    </location>
</feature>
<reference evidence="8 9" key="1">
    <citation type="journal article" date="2013" name="PLoS ONE">
        <title>Predicting the Proteins of Angomonas deanei, Strigomonas culicis and Their Respective Endosymbionts Reveals New Aspects of the Trypanosomatidae Family.</title>
        <authorList>
            <person name="Motta M.C."/>
            <person name="Martins A.C."/>
            <person name="de Souza S.S."/>
            <person name="Catta-Preta C.M."/>
            <person name="Silva R."/>
            <person name="Klein C.C."/>
            <person name="de Almeida L.G."/>
            <person name="de Lima Cunha O."/>
            <person name="Ciapina L.P."/>
            <person name="Brocchi M."/>
            <person name="Colabardini A.C."/>
            <person name="de Araujo Lima B."/>
            <person name="Machado C.R."/>
            <person name="de Almeida Soares C.M."/>
            <person name="Probst C.M."/>
            <person name="de Menezes C.B."/>
            <person name="Thompson C.E."/>
            <person name="Bartholomeu D.C."/>
            <person name="Gradia D.F."/>
            <person name="Pavoni D.P."/>
            <person name="Grisard E.C."/>
            <person name="Fantinatti-Garboggini F."/>
            <person name="Marchini F.K."/>
            <person name="Rodrigues-Luiz G.F."/>
            <person name="Wagner G."/>
            <person name="Goldman G.H."/>
            <person name="Fietto J.L."/>
            <person name="Elias M.C."/>
            <person name="Goldman M.H."/>
            <person name="Sagot M.F."/>
            <person name="Pereira M."/>
            <person name="Stoco P.H."/>
            <person name="de Mendonca-Neto R.P."/>
            <person name="Teixeira S.M."/>
            <person name="Maciel T.E."/>
            <person name="de Oliveira Mendes T.A."/>
            <person name="Urmenyi T.P."/>
            <person name="de Souza W."/>
            <person name="Schenkman S."/>
            <person name="de Vasconcelos A.T."/>
        </authorList>
    </citation>
    <scope>NUCLEOTIDE SEQUENCE [LARGE SCALE GENOMIC DNA]</scope>
</reference>
<feature type="transmembrane region" description="Helical" evidence="7">
    <location>
        <begin position="345"/>
        <end position="363"/>
    </location>
</feature>
<keyword evidence="5 7" id="KW-0472">Membrane</keyword>
<feature type="transmembrane region" description="Helical" evidence="7">
    <location>
        <begin position="92"/>
        <end position="112"/>
    </location>
</feature>
<keyword evidence="2" id="KW-0813">Transport</keyword>
<accession>S9U1A5</accession>
<dbReference type="Gene3D" id="1.20.1250.20">
    <property type="entry name" value="MFS general substrate transporter like domains"/>
    <property type="match status" value="2"/>
</dbReference>
<dbReference type="EMBL" id="ATMH01008209">
    <property type="protein sequence ID" value="EPY22604.1"/>
    <property type="molecule type" value="Genomic_DNA"/>
</dbReference>